<evidence type="ECO:0000256" key="2">
    <source>
        <dbReference type="ARBA" id="ARBA00007362"/>
    </source>
</evidence>
<dbReference type="InterPro" id="IPR050638">
    <property type="entry name" value="AA-Vitamin_Transporters"/>
</dbReference>
<gene>
    <name evidence="8" type="ORF">M3P21_01170</name>
</gene>
<dbReference type="Gene3D" id="1.10.3730.20">
    <property type="match status" value="1"/>
</dbReference>
<dbReference type="EMBL" id="JAMFMB010000001">
    <property type="protein sequence ID" value="MCL6282127.1"/>
    <property type="molecule type" value="Genomic_DNA"/>
</dbReference>
<protein>
    <submittedName>
        <fullName evidence="8">DMT family transporter</fullName>
    </submittedName>
</protein>
<dbReference type="RefSeq" id="WP_249706127.1">
    <property type="nucleotide sequence ID" value="NZ_JAMFMB010000001.1"/>
</dbReference>
<feature type="transmembrane region" description="Helical" evidence="6">
    <location>
        <begin position="188"/>
        <end position="207"/>
    </location>
</feature>
<feature type="transmembrane region" description="Helical" evidence="6">
    <location>
        <begin position="101"/>
        <end position="119"/>
    </location>
</feature>
<comment type="subcellular location">
    <subcellularLocation>
        <location evidence="1">Membrane</location>
        <topology evidence="1">Multi-pass membrane protein</topology>
    </subcellularLocation>
</comment>
<feature type="domain" description="EamA" evidence="7">
    <location>
        <begin position="8"/>
        <end position="141"/>
    </location>
</feature>
<name>A0ABT0PX78_9RHOB</name>
<feature type="domain" description="EamA" evidence="7">
    <location>
        <begin position="158"/>
        <end position="294"/>
    </location>
</feature>
<dbReference type="SUPFAM" id="SSF103481">
    <property type="entry name" value="Multidrug resistance efflux transporter EmrE"/>
    <property type="match status" value="2"/>
</dbReference>
<evidence type="ECO:0000256" key="4">
    <source>
        <dbReference type="ARBA" id="ARBA00022989"/>
    </source>
</evidence>
<evidence type="ECO:0000256" key="6">
    <source>
        <dbReference type="SAM" id="Phobius"/>
    </source>
</evidence>
<feature type="transmembrane region" description="Helical" evidence="6">
    <location>
        <begin position="126"/>
        <end position="145"/>
    </location>
</feature>
<keyword evidence="9" id="KW-1185">Reference proteome</keyword>
<evidence type="ECO:0000256" key="1">
    <source>
        <dbReference type="ARBA" id="ARBA00004141"/>
    </source>
</evidence>
<evidence type="ECO:0000313" key="9">
    <source>
        <dbReference type="Proteomes" id="UP001203880"/>
    </source>
</evidence>
<dbReference type="InterPro" id="IPR037185">
    <property type="entry name" value="EmrE-like"/>
</dbReference>
<evidence type="ECO:0000313" key="8">
    <source>
        <dbReference type="EMBL" id="MCL6282127.1"/>
    </source>
</evidence>
<organism evidence="8 9">
    <name type="scientific">Ruegeria spongiae</name>
    <dbReference type="NCBI Taxonomy" id="2942209"/>
    <lineage>
        <taxon>Bacteria</taxon>
        <taxon>Pseudomonadati</taxon>
        <taxon>Pseudomonadota</taxon>
        <taxon>Alphaproteobacteria</taxon>
        <taxon>Rhodobacterales</taxon>
        <taxon>Roseobacteraceae</taxon>
        <taxon>Ruegeria</taxon>
    </lineage>
</organism>
<keyword evidence="4 6" id="KW-1133">Transmembrane helix</keyword>
<dbReference type="PANTHER" id="PTHR32322">
    <property type="entry name" value="INNER MEMBRANE TRANSPORTER"/>
    <property type="match status" value="1"/>
</dbReference>
<dbReference type="Proteomes" id="UP001203880">
    <property type="component" value="Unassembled WGS sequence"/>
</dbReference>
<comment type="caution">
    <text evidence="8">The sequence shown here is derived from an EMBL/GenBank/DDBJ whole genome shotgun (WGS) entry which is preliminary data.</text>
</comment>
<feature type="transmembrane region" description="Helical" evidence="6">
    <location>
        <begin position="69"/>
        <end position="89"/>
    </location>
</feature>
<evidence type="ECO:0000259" key="7">
    <source>
        <dbReference type="Pfam" id="PF00892"/>
    </source>
</evidence>
<sequence>MQRDKIAIAYCALLLAMLVSSGNFLFGNLAVKEVPPVVLAYWRSFIAAICVLPFVFTRRARPVRYFLDHAFRISVLAVVGVVFTPWLVYLALRSNDLIDLGAGYTSVPLLTILFSALLLNEKLRALQYLGVALALAGALVFAFRGSLANLLEFNPHLAFLLMIASNACRALYLVLLRKWDMHPKPEEGLFVILVVGVVVLSPVFIAYELSTPRPFDYSWQVWGSICFVGIGMGAIYLHLINFGTREVGASSASLFSYLVPIFVSVEAVLVLGADLHAYQGVGTALIICGVLIATRLHSKAAHPNHAPH</sequence>
<feature type="transmembrane region" description="Helical" evidence="6">
    <location>
        <begin position="7"/>
        <end position="26"/>
    </location>
</feature>
<evidence type="ECO:0000256" key="3">
    <source>
        <dbReference type="ARBA" id="ARBA00022692"/>
    </source>
</evidence>
<comment type="similarity">
    <text evidence="2">Belongs to the EamA transporter family.</text>
</comment>
<dbReference type="Pfam" id="PF00892">
    <property type="entry name" value="EamA"/>
    <property type="match status" value="2"/>
</dbReference>
<feature type="transmembrane region" description="Helical" evidence="6">
    <location>
        <begin position="219"/>
        <end position="240"/>
    </location>
</feature>
<feature type="transmembrane region" description="Helical" evidence="6">
    <location>
        <begin position="38"/>
        <end position="57"/>
    </location>
</feature>
<proteinExistence type="inferred from homology"/>
<dbReference type="InterPro" id="IPR000620">
    <property type="entry name" value="EamA_dom"/>
</dbReference>
<evidence type="ECO:0000256" key="5">
    <source>
        <dbReference type="ARBA" id="ARBA00023136"/>
    </source>
</evidence>
<accession>A0ABT0PX78</accession>
<feature type="transmembrane region" description="Helical" evidence="6">
    <location>
        <begin position="252"/>
        <end position="271"/>
    </location>
</feature>
<keyword evidence="5 6" id="KW-0472">Membrane</keyword>
<reference evidence="8" key="1">
    <citation type="submission" date="2022-05" db="EMBL/GenBank/DDBJ databases">
        <authorList>
            <person name="Park J.-S."/>
        </authorList>
    </citation>
    <scope>NUCLEOTIDE SEQUENCE</scope>
    <source>
        <strain evidence="8">2012CJ41-6</strain>
    </source>
</reference>
<feature type="transmembrane region" description="Helical" evidence="6">
    <location>
        <begin position="277"/>
        <end position="296"/>
    </location>
</feature>
<dbReference type="PANTHER" id="PTHR32322:SF2">
    <property type="entry name" value="EAMA DOMAIN-CONTAINING PROTEIN"/>
    <property type="match status" value="1"/>
</dbReference>
<keyword evidence="3 6" id="KW-0812">Transmembrane</keyword>
<feature type="transmembrane region" description="Helical" evidence="6">
    <location>
        <begin position="157"/>
        <end position="176"/>
    </location>
</feature>